<keyword evidence="2" id="KW-0963">Cytoplasm</keyword>
<gene>
    <name evidence="7" type="ORF">P4T90_22670</name>
</gene>
<dbReference type="RefSeq" id="WP_232317509.1">
    <property type="nucleotide sequence ID" value="NZ_JARMAB010000041.1"/>
</dbReference>
<evidence type="ECO:0000256" key="3">
    <source>
        <dbReference type="ARBA" id="ARBA00022670"/>
    </source>
</evidence>
<dbReference type="InterPro" id="IPR001907">
    <property type="entry name" value="ClpP"/>
</dbReference>
<dbReference type="InterPro" id="IPR029045">
    <property type="entry name" value="ClpP/crotonase-like_dom_sf"/>
</dbReference>
<accession>A0ABU6MMC4</accession>
<organism evidence="7 8">
    <name type="scientific">Heyndrickxia acidicola</name>
    <dbReference type="NCBI Taxonomy" id="209389"/>
    <lineage>
        <taxon>Bacteria</taxon>
        <taxon>Bacillati</taxon>
        <taxon>Bacillota</taxon>
        <taxon>Bacilli</taxon>
        <taxon>Bacillales</taxon>
        <taxon>Bacillaceae</taxon>
        <taxon>Heyndrickxia</taxon>
    </lineage>
</organism>
<dbReference type="PANTHER" id="PTHR10381:SF70">
    <property type="entry name" value="ATP-DEPENDENT CLP PROTEASE PROTEOLYTIC SUBUNIT"/>
    <property type="match status" value="1"/>
</dbReference>
<dbReference type="CDD" id="cd07016">
    <property type="entry name" value="S14_ClpP_1"/>
    <property type="match status" value="1"/>
</dbReference>
<dbReference type="NCBIfam" id="NF045542">
    <property type="entry name" value="Clp_rel_HeadMat"/>
    <property type="match status" value="1"/>
</dbReference>
<dbReference type="Proteomes" id="UP001341444">
    <property type="component" value="Unassembled WGS sequence"/>
</dbReference>
<dbReference type="PRINTS" id="PR00127">
    <property type="entry name" value="CLPPROTEASEP"/>
</dbReference>
<evidence type="ECO:0000256" key="1">
    <source>
        <dbReference type="ARBA" id="ARBA00007039"/>
    </source>
</evidence>
<proteinExistence type="inferred from homology"/>
<keyword evidence="8" id="KW-1185">Reference proteome</keyword>
<keyword evidence="4" id="KW-0378">Hydrolase</keyword>
<name>A0ABU6MMC4_9BACI</name>
<dbReference type="PANTHER" id="PTHR10381">
    <property type="entry name" value="ATP-DEPENDENT CLP PROTEASE PROTEOLYTIC SUBUNIT"/>
    <property type="match status" value="1"/>
</dbReference>
<dbReference type="InterPro" id="IPR023562">
    <property type="entry name" value="ClpP/TepA"/>
</dbReference>
<dbReference type="Pfam" id="PF00574">
    <property type="entry name" value="CLP_protease"/>
    <property type="match status" value="1"/>
</dbReference>
<evidence type="ECO:0000313" key="7">
    <source>
        <dbReference type="EMBL" id="MED1205841.1"/>
    </source>
</evidence>
<dbReference type="GO" id="GO:0006508">
    <property type="term" value="P:proteolysis"/>
    <property type="evidence" value="ECO:0007669"/>
    <property type="project" value="UniProtKB-KW"/>
</dbReference>
<comment type="caution">
    <text evidence="7">The sequence shown here is derived from an EMBL/GenBank/DDBJ whole genome shotgun (WGS) entry which is preliminary data.</text>
</comment>
<evidence type="ECO:0000313" key="8">
    <source>
        <dbReference type="Proteomes" id="UP001341444"/>
    </source>
</evidence>
<dbReference type="SUPFAM" id="SSF52096">
    <property type="entry name" value="ClpP/crotonase"/>
    <property type="match status" value="1"/>
</dbReference>
<evidence type="ECO:0000256" key="2">
    <source>
        <dbReference type="ARBA" id="ARBA00022490"/>
    </source>
</evidence>
<evidence type="ECO:0000256" key="5">
    <source>
        <dbReference type="ARBA" id="ARBA00022825"/>
    </source>
</evidence>
<dbReference type="GO" id="GO:0008233">
    <property type="term" value="F:peptidase activity"/>
    <property type="evidence" value="ECO:0007669"/>
    <property type="project" value="UniProtKB-KW"/>
</dbReference>
<comment type="similarity">
    <text evidence="1 6">Belongs to the peptidase S14 family.</text>
</comment>
<dbReference type="EMBL" id="JARMAB010000041">
    <property type="protein sequence ID" value="MED1205841.1"/>
    <property type="molecule type" value="Genomic_DNA"/>
</dbReference>
<evidence type="ECO:0000256" key="4">
    <source>
        <dbReference type="ARBA" id="ARBA00022801"/>
    </source>
</evidence>
<dbReference type="Gene3D" id="3.90.226.10">
    <property type="entry name" value="2-enoyl-CoA Hydratase, Chain A, domain 1"/>
    <property type="match status" value="1"/>
</dbReference>
<protein>
    <recommendedName>
        <fullName evidence="6">ATP-dependent Clp protease proteolytic subunit</fullName>
    </recommendedName>
</protein>
<keyword evidence="5" id="KW-0720">Serine protease</keyword>
<sequence length="250" mass="27547">MKAQHKTPTKFWNMQLTSNNEADVYIFGEVVSSGYEYADSDVSAMTFKNDLDALGSVSTINLHLNSPGGSVFDGMAIGAMLKQNSAQVNVYIDGLAASIASVIAMSGDTIFMPSNAMMMVHQPWSMVIGSAEEMRKQADTLDKISASMKQTYLFKAGDKLNEETLDTLLNNETWLSAQDCINYGLADEILPANQVAASISEDLFARYSNVPKSLLHKEEPVITHNEVSNKKQEEKPNLIQQKLKLLKELN</sequence>
<keyword evidence="3 7" id="KW-0645">Protease</keyword>
<reference evidence="7 8" key="1">
    <citation type="submission" date="2023-03" db="EMBL/GenBank/DDBJ databases">
        <title>Bacillus Genome Sequencing.</title>
        <authorList>
            <person name="Dunlap C."/>
        </authorList>
    </citation>
    <scope>NUCLEOTIDE SEQUENCE [LARGE SCALE GENOMIC DNA]</scope>
    <source>
        <strain evidence="7 8">B-23453</strain>
    </source>
</reference>
<evidence type="ECO:0000256" key="6">
    <source>
        <dbReference type="RuleBase" id="RU003567"/>
    </source>
</evidence>